<dbReference type="OMA" id="ENDDNYG"/>
<protein>
    <submittedName>
        <fullName evidence="1">Uncharacterized protein</fullName>
    </submittedName>
</protein>
<comment type="caution">
    <text evidence="1">The sequence shown here is derived from an EMBL/GenBank/DDBJ whole genome shotgun (WGS) entry which is preliminary data.</text>
</comment>
<gene>
    <name evidence="1" type="ORF">POCTA_138.1.T0040437</name>
</gene>
<organism evidence="1 2">
    <name type="scientific">Paramecium octaurelia</name>
    <dbReference type="NCBI Taxonomy" id="43137"/>
    <lineage>
        <taxon>Eukaryota</taxon>
        <taxon>Sar</taxon>
        <taxon>Alveolata</taxon>
        <taxon>Ciliophora</taxon>
        <taxon>Intramacronucleata</taxon>
        <taxon>Oligohymenophorea</taxon>
        <taxon>Peniculida</taxon>
        <taxon>Parameciidae</taxon>
        <taxon>Paramecium</taxon>
    </lineage>
</organism>
<evidence type="ECO:0000313" key="2">
    <source>
        <dbReference type="Proteomes" id="UP000683925"/>
    </source>
</evidence>
<sequence length="191" mass="22654">MSFAERVYRKTLQKKTKKEVKKNKAETTENDDNYGLSYFDNDQDEISNLAEEFLGKCILMNHSDDDEETQKRNKIRGNEYFQLIQLKQKNIYSIEIKNDQNQQSQENDEDQECLETRSNSNYEDDFQKDDALMVQLSEINYLEELDNVQKQSVGLGNKKYYTSKQKFNKITKQHLVPQIKKKNILKMNLKA</sequence>
<dbReference type="EMBL" id="CAJJDP010000003">
    <property type="protein sequence ID" value="CAD8133401.1"/>
    <property type="molecule type" value="Genomic_DNA"/>
</dbReference>
<keyword evidence="2" id="KW-1185">Reference proteome</keyword>
<accession>A0A8S1RWJ9</accession>
<evidence type="ECO:0000313" key="1">
    <source>
        <dbReference type="EMBL" id="CAD8133401.1"/>
    </source>
</evidence>
<reference evidence="1" key="1">
    <citation type="submission" date="2021-01" db="EMBL/GenBank/DDBJ databases">
        <authorList>
            <consortium name="Genoscope - CEA"/>
            <person name="William W."/>
        </authorList>
    </citation>
    <scope>NUCLEOTIDE SEQUENCE</scope>
</reference>
<dbReference type="OrthoDB" id="310213at2759"/>
<dbReference type="AlphaFoldDB" id="A0A8S1RWJ9"/>
<dbReference type="Proteomes" id="UP000683925">
    <property type="component" value="Unassembled WGS sequence"/>
</dbReference>
<name>A0A8S1RWJ9_PAROT</name>
<proteinExistence type="predicted"/>